<dbReference type="Proteomes" id="UP000069940">
    <property type="component" value="Unassembled WGS sequence"/>
</dbReference>
<proteinExistence type="predicted"/>
<dbReference type="EnsemblMetazoa" id="AALFPA23_001925.R1435">
    <property type="protein sequence ID" value="AALFPA23_001925.P1435"/>
    <property type="gene ID" value="AALFPA23_001925"/>
</dbReference>
<name>A0ABM1XQL5_AEDAL</name>
<reference evidence="2" key="2">
    <citation type="submission" date="2025-05" db="UniProtKB">
        <authorList>
            <consortium name="EnsemblMetazoa"/>
        </authorList>
    </citation>
    <scope>IDENTIFICATION</scope>
    <source>
        <strain evidence="2">Foshan</strain>
    </source>
</reference>
<organism evidence="2 3">
    <name type="scientific">Aedes albopictus</name>
    <name type="common">Asian tiger mosquito</name>
    <name type="synonym">Stegomyia albopicta</name>
    <dbReference type="NCBI Taxonomy" id="7160"/>
    <lineage>
        <taxon>Eukaryota</taxon>
        <taxon>Metazoa</taxon>
        <taxon>Ecdysozoa</taxon>
        <taxon>Arthropoda</taxon>
        <taxon>Hexapoda</taxon>
        <taxon>Insecta</taxon>
        <taxon>Pterygota</taxon>
        <taxon>Neoptera</taxon>
        <taxon>Endopterygota</taxon>
        <taxon>Diptera</taxon>
        <taxon>Nematocera</taxon>
        <taxon>Culicoidea</taxon>
        <taxon>Culicidae</taxon>
        <taxon>Culicinae</taxon>
        <taxon>Aedini</taxon>
        <taxon>Aedes</taxon>
        <taxon>Stegomyia</taxon>
    </lineage>
</organism>
<evidence type="ECO:0000313" key="3">
    <source>
        <dbReference type="Proteomes" id="UP000069940"/>
    </source>
</evidence>
<sequence length="199" mass="22843">MLTRLFYNTSARNIIQLYEFLRFIPMSANNMDLPGRSSDKCDSDESLVVLFQMTTSSLARTDVRSTSSFDPSVIAERQLSEGSDDSIVFCSDDSEEEAETEDDSCDEDSEGNVSLQPDSGFEEKKVQFNLHPEVYVIRAWDFAYRQARKGEWEMAARDRERFKKRIQETGNILSSVFDKNLRDKVYEERFSSTTGGEPM</sequence>
<dbReference type="PANTHER" id="PTHR16489:SF12">
    <property type="entry name" value="GH11727P"/>
    <property type="match status" value="1"/>
</dbReference>
<dbReference type="RefSeq" id="XP_029732544.2">
    <property type="nucleotide sequence ID" value="XM_029876684.2"/>
</dbReference>
<feature type="compositionally biased region" description="Acidic residues" evidence="1">
    <location>
        <begin position="92"/>
        <end position="110"/>
    </location>
</feature>
<feature type="region of interest" description="Disordered" evidence="1">
    <location>
        <begin position="85"/>
        <end position="118"/>
    </location>
</feature>
<dbReference type="PANTHER" id="PTHR16489">
    <property type="entry name" value="GH11727P"/>
    <property type="match status" value="1"/>
</dbReference>
<evidence type="ECO:0000256" key="1">
    <source>
        <dbReference type="SAM" id="MobiDB-lite"/>
    </source>
</evidence>
<dbReference type="InterPro" id="IPR051254">
    <property type="entry name" value="PPP1R15"/>
</dbReference>
<evidence type="ECO:0000313" key="2">
    <source>
        <dbReference type="EnsemblMetazoa" id="AALFPA23_001925.P1435"/>
    </source>
</evidence>
<accession>A0ABM1XQL5</accession>
<keyword evidence="3" id="KW-1185">Reference proteome</keyword>
<dbReference type="GeneID" id="115253885"/>
<reference evidence="3" key="1">
    <citation type="journal article" date="2015" name="Proc. Natl. Acad. Sci. U.S.A.">
        <title>Genome sequence of the Asian Tiger mosquito, Aedes albopictus, reveals insights into its biology, genetics, and evolution.</title>
        <authorList>
            <person name="Chen X.G."/>
            <person name="Jiang X."/>
            <person name="Gu J."/>
            <person name="Xu M."/>
            <person name="Wu Y."/>
            <person name="Deng Y."/>
            <person name="Zhang C."/>
            <person name="Bonizzoni M."/>
            <person name="Dermauw W."/>
            <person name="Vontas J."/>
            <person name="Armbruster P."/>
            <person name="Huang X."/>
            <person name="Yang Y."/>
            <person name="Zhang H."/>
            <person name="He W."/>
            <person name="Peng H."/>
            <person name="Liu Y."/>
            <person name="Wu K."/>
            <person name="Chen J."/>
            <person name="Lirakis M."/>
            <person name="Topalis P."/>
            <person name="Van Leeuwen T."/>
            <person name="Hall A.B."/>
            <person name="Jiang X."/>
            <person name="Thorpe C."/>
            <person name="Mueller R.L."/>
            <person name="Sun C."/>
            <person name="Waterhouse R.M."/>
            <person name="Yan G."/>
            <person name="Tu Z.J."/>
            <person name="Fang X."/>
            <person name="James A.A."/>
        </authorList>
    </citation>
    <scope>NUCLEOTIDE SEQUENCE [LARGE SCALE GENOMIC DNA]</scope>
    <source>
        <strain evidence="3">Foshan</strain>
    </source>
</reference>
<protein>
    <recommendedName>
        <fullName evidence="4">Protein phosphatase 1 regulatory subunit 15A/B C-terminal domain-containing protein</fullName>
    </recommendedName>
</protein>
<evidence type="ECO:0008006" key="4">
    <source>
        <dbReference type="Google" id="ProtNLM"/>
    </source>
</evidence>